<dbReference type="PANTHER" id="PTHR23255">
    <property type="entry name" value="TRANSFORMING GROWTH FACTOR-BETA RECEPTOR TYPE I AND II"/>
    <property type="match status" value="1"/>
</dbReference>
<gene>
    <name evidence="15" type="ORF">MS3_00005465</name>
</gene>
<evidence type="ECO:0000256" key="5">
    <source>
        <dbReference type="ARBA" id="ARBA00022679"/>
    </source>
</evidence>
<keyword evidence="12" id="KW-0472">Membrane</keyword>
<evidence type="ECO:0000256" key="3">
    <source>
        <dbReference type="ARBA" id="ARBA00012401"/>
    </source>
</evidence>
<keyword evidence="11" id="KW-1133">Transmembrane helix</keyword>
<evidence type="ECO:0000256" key="11">
    <source>
        <dbReference type="ARBA" id="ARBA00022989"/>
    </source>
</evidence>
<keyword evidence="7" id="KW-0732">Signal</keyword>
<evidence type="ECO:0000256" key="2">
    <source>
        <dbReference type="ARBA" id="ARBA00009605"/>
    </source>
</evidence>
<dbReference type="GO" id="GO:0071363">
    <property type="term" value="P:cellular response to growth factor stimulus"/>
    <property type="evidence" value="ECO:0007669"/>
    <property type="project" value="TreeGrafter"/>
</dbReference>
<evidence type="ECO:0000256" key="10">
    <source>
        <dbReference type="ARBA" id="ARBA00022840"/>
    </source>
</evidence>
<comment type="similarity">
    <text evidence="2">Belongs to the protein kinase superfamily. TKL Ser/Thr protein kinase family. TGFB receptor subfamily.</text>
</comment>
<feature type="domain" description="Protein kinase" evidence="14">
    <location>
        <begin position="1"/>
        <end position="314"/>
    </location>
</feature>
<name>A0A922LKF3_SCHHA</name>
<dbReference type="Pfam" id="PF00069">
    <property type="entry name" value="Pkinase"/>
    <property type="match status" value="1"/>
</dbReference>
<keyword evidence="8" id="KW-0547">Nucleotide-binding</keyword>
<evidence type="ECO:0000256" key="9">
    <source>
        <dbReference type="ARBA" id="ARBA00022777"/>
    </source>
</evidence>
<reference evidence="15" key="2">
    <citation type="journal article" date="2019" name="Gigascience">
        <title>High-quality Schistosoma haematobium genome achieved by single-molecule and long-range sequencing.</title>
        <authorList>
            <person name="Stroehlein A.J."/>
            <person name="Korhonen P.K."/>
            <person name="Chong T.M."/>
            <person name="Lim Y.L."/>
            <person name="Chan K.G."/>
            <person name="Webster B."/>
            <person name="Rollinson D."/>
            <person name="Brindley P.J."/>
            <person name="Gasser R.B."/>
            <person name="Young N.D."/>
        </authorList>
    </citation>
    <scope>NUCLEOTIDE SEQUENCE</scope>
</reference>
<dbReference type="SMART" id="SM00220">
    <property type="entry name" value="S_TKc"/>
    <property type="match status" value="1"/>
</dbReference>
<keyword evidence="10" id="KW-0067">ATP-binding</keyword>
<sequence length="325" mass="36543">MEFASGGSLRQLLSQGVWLSFTKILKISDDIVQGLGFLHSDLVNRQQSNGHQIIYGKYPVAHRDLKPENILIRFDGTVCLSDFGQSVCLAENSPNSPTSNNSCGTSLQDVLTTTYSVSSALESMPKAGTLRYQAPEIIDGAISFTGWALLRTDIYSLGLVLWELLTAALLPVDHENASEGNYETHNIDFKLNDSPENASPSIGSDLCLMNSIHPEFDHLDPHNPVNVDYRAPEHRKMRKRHHWLPYEKELGSLCNSSAALQQLVCLEKYRPAGHPSWFNSTLITHFYRTINECWDHDPEARLTADCILKRIRFLKSQMNKTKKSD</sequence>
<reference evidence="15" key="4">
    <citation type="journal article" date="2022" name="PLoS Pathog.">
        <title>Chromosome-level genome of Schistosoma haematobium underpins genome-wide explorations of molecular variation.</title>
        <authorList>
            <person name="Stroehlein A.J."/>
            <person name="Korhonen P.K."/>
            <person name="Lee V.V."/>
            <person name="Ralph S.A."/>
            <person name="Mentink-Kane M."/>
            <person name="You H."/>
            <person name="McManus D.P."/>
            <person name="Tchuente L.T."/>
            <person name="Stothard J.R."/>
            <person name="Kaur P."/>
            <person name="Dudchenko O."/>
            <person name="Aiden E.L."/>
            <person name="Yang B."/>
            <person name="Yang H."/>
            <person name="Emery A.M."/>
            <person name="Webster B.L."/>
            <person name="Brindley P.J."/>
            <person name="Rollinson D."/>
            <person name="Chang B.C.H."/>
            <person name="Gasser R.B."/>
            <person name="Young N.D."/>
        </authorList>
    </citation>
    <scope>NUCLEOTIDE SEQUENCE</scope>
</reference>
<keyword evidence="4" id="KW-0723">Serine/threonine-protein kinase</keyword>
<dbReference type="GeneID" id="24597181"/>
<dbReference type="GO" id="GO:0043235">
    <property type="term" value="C:receptor complex"/>
    <property type="evidence" value="ECO:0007669"/>
    <property type="project" value="TreeGrafter"/>
</dbReference>
<dbReference type="CTD" id="24597181"/>
<dbReference type="InterPro" id="IPR008271">
    <property type="entry name" value="Ser/Thr_kinase_AS"/>
</dbReference>
<dbReference type="PANTHER" id="PTHR23255:SF49">
    <property type="entry name" value="ANTI-MUELLERIAN HORMONE TYPE-2 RECEPTOR"/>
    <property type="match status" value="1"/>
</dbReference>
<keyword evidence="16" id="KW-1185">Reference proteome</keyword>
<dbReference type="GO" id="GO:0005524">
    <property type="term" value="F:ATP binding"/>
    <property type="evidence" value="ECO:0007669"/>
    <property type="project" value="UniProtKB-KW"/>
</dbReference>
<dbReference type="PROSITE" id="PS00108">
    <property type="entry name" value="PROTEIN_KINASE_ST"/>
    <property type="match status" value="1"/>
</dbReference>
<dbReference type="GO" id="GO:0005886">
    <property type="term" value="C:plasma membrane"/>
    <property type="evidence" value="ECO:0007669"/>
    <property type="project" value="TreeGrafter"/>
</dbReference>
<evidence type="ECO:0000256" key="12">
    <source>
        <dbReference type="ARBA" id="ARBA00023136"/>
    </source>
</evidence>
<keyword evidence="5" id="KW-0808">Transferase</keyword>
<dbReference type="Proteomes" id="UP000471633">
    <property type="component" value="Unassembled WGS sequence"/>
</dbReference>
<dbReference type="Gene3D" id="1.10.510.10">
    <property type="entry name" value="Transferase(Phosphotransferase) domain 1"/>
    <property type="match status" value="1"/>
</dbReference>
<evidence type="ECO:0000256" key="7">
    <source>
        <dbReference type="ARBA" id="ARBA00022729"/>
    </source>
</evidence>
<dbReference type="SUPFAM" id="SSF56112">
    <property type="entry name" value="Protein kinase-like (PK-like)"/>
    <property type="match status" value="1"/>
</dbReference>
<evidence type="ECO:0000313" key="15">
    <source>
        <dbReference type="EMBL" id="KAH9587895.1"/>
    </source>
</evidence>
<evidence type="ECO:0000256" key="8">
    <source>
        <dbReference type="ARBA" id="ARBA00022741"/>
    </source>
</evidence>
<proteinExistence type="inferred from homology"/>
<comment type="caution">
    <text evidence="15">The sequence shown here is derived from an EMBL/GenBank/DDBJ whole genome shotgun (WGS) entry which is preliminary data.</text>
</comment>
<protein>
    <recommendedName>
        <fullName evidence="3">receptor protein serine/threonine kinase</fullName>
        <ecNumber evidence="3">2.7.11.30</ecNumber>
    </recommendedName>
</protein>
<evidence type="ECO:0000259" key="14">
    <source>
        <dbReference type="PROSITE" id="PS50011"/>
    </source>
</evidence>
<dbReference type="InterPro" id="IPR011009">
    <property type="entry name" value="Kinase-like_dom_sf"/>
</dbReference>
<dbReference type="PROSITE" id="PS50011">
    <property type="entry name" value="PROTEIN_KINASE_DOM"/>
    <property type="match status" value="1"/>
</dbReference>
<dbReference type="InterPro" id="IPR000333">
    <property type="entry name" value="TGFB_receptor"/>
</dbReference>
<evidence type="ECO:0000256" key="1">
    <source>
        <dbReference type="ARBA" id="ARBA00004479"/>
    </source>
</evidence>
<evidence type="ECO:0000256" key="13">
    <source>
        <dbReference type="ARBA" id="ARBA00023170"/>
    </source>
</evidence>
<keyword evidence="9" id="KW-0418">Kinase</keyword>
<organism evidence="15 16">
    <name type="scientific">Schistosoma haematobium</name>
    <name type="common">Blood fluke</name>
    <dbReference type="NCBI Taxonomy" id="6185"/>
    <lineage>
        <taxon>Eukaryota</taxon>
        <taxon>Metazoa</taxon>
        <taxon>Spiralia</taxon>
        <taxon>Lophotrochozoa</taxon>
        <taxon>Platyhelminthes</taxon>
        <taxon>Trematoda</taxon>
        <taxon>Digenea</taxon>
        <taxon>Strigeidida</taxon>
        <taxon>Schistosomatoidea</taxon>
        <taxon>Schistosomatidae</taxon>
        <taxon>Schistosoma</taxon>
    </lineage>
</organism>
<comment type="subcellular location">
    <subcellularLocation>
        <location evidence="1">Membrane</location>
        <topology evidence="1">Single-pass type I membrane protein</topology>
    </subcellularLocation>
</comment>
<keyword evidence="13" id="KW-0675">Receptor</keyword>
<dbReference type="InterPro" id="IPR000719">
    <property type="entry name" value="Prot_kinase_dom"/>
</dbReference>
<dbReference type="RefSeq" id="XP_051069525.1">
    <property type="nucleotide sequence ID" value="XM_051213537.1"/>
</dbReference>
<reference evidence="15" key="1">
    <citation type="journal article" date="2012" name="Nat. Genet.">
        <title>Whole-genome sequence of Schistosoma haematobium.</title>
        <authorList>
            <person name="Young N.D."/>
            <person name="Jex A.R."/>
            <person name="Li B."/>
            <person name="Liu S."/>
            <person name="Yang L."/>
            <person name="Xiong Z."/>
            <person name="Li Y."/>
            <person name="Cantacessi C."/>
            <person name="Hall R.S."/>
            <person name="Xu X."/>
            <person name="Chen F."/>
            <person name="Wu X."/>
            <person name="Zerlotini A."/>
            <person name="Oliveira G."/>
            <person name="Hofmann A."/>
            <person name="Zhang G."/>
            <person name="Fang X."/>
            <person name="Kang Y."/>
            <person name="Campbell B.E."/>
            <person name="Loukas A."/>
            <person name="Ranganathan S."/>
            <person name="Rollinson D."/>
            <person name="Rinaldi G."/>
            <person name="Brindley P.J."/>
            <person name="Yang H."/>
            <person name="Wang J."/>
            <person name="Wang J."/>
            <person name="Gasser R.B."/>
        </authorList>
    </citation>
    <scope>NUCLEOTIDE SEQUENCE</scope>
</reference>
<evidence type="ECO:0000313" key="16">
    <source>
        <dbReference type="Proteomes" id="UP000471633"/>
    </source>
</evidence>
<accession>A0A922LKF3</accession>
<dbReference type="EC" id="2.7.11.30" evidence="3"/>
<reference evidence="15" key="3">
    <citation type="submission" date="2021-06" db="EMBL/GenBank/DDBJ databases">
        <title>Chromosome-level genome assembly for S. haematobium.</title>
        <authorList>
            <person name="Stroehlein A.J."/>
        </authorList>
    </citation>
    <scope>NUCLEOTIDE SEQUENCE</scope>
</reference>
<keyword evidence="6" id="KW-0812">Transmembrane</keyword>
<dbReference type="GO" id="GO:0004675">
    <property type="term" value="F:transmembrane receptor protein serine/threonine kinase activity"/>
    <property type="evidence" value="ECO:0007669"/>
    <property type="project" value="UniProtKB-EC"/>
</dbReference>
<evidence type="ECO:0000256" key="4">
    <source>
        <dbReference type="ARBA" id="ARBA00022527"/>
    </source>
</evidence>
<dbReference type="KEGG" id="shx:MS3_00005465"/>
<dbReference type="AlphaFoldDB" id="A0A922LKF3"/>
<dbReference type="EMBL" id="AMPZ03000003">
    <property type="protein sequence ID" value="KAH9587895.1"/>
    <property type="molecule type" value="Genomic_DNA"/>
</dbReference>
<evidence type="ECO:0000256" key="6">
    <source>
        <dbReference type="ARBA" id="ARBA00022692"/>
    </source>
</evidence>